<dbReference type="SUPFAM" id="SSF69318">
    <property type="entry name" value="Integrin alpha N-terminal domain"/>
    <property type="match status" value="1"/>
</dbReference>
<dbReference type="OrthoDB" id="221211at2"/>
<dbReference type="RefSeq" id="WP_148592237.1">
    <property type="nucleotide sequence ID" value="NZ_CP042997.1"/>
</dbReference>
<evidence type="ECO:0000256" key="1">
    <source>
        <dbReference type="ARBA" id="ARBA00022729"/>
    </source>
</evidence>
<evidence type="ECO:0000313" key="6">
    <source>
        <dbReference type="Proteomes" id="UP000324233"/>
    </source>
</evidence>
<sequence>MSRLPGVAPPRRLAILLIMAFSGIACRSREEPAAGPPAAQRPQSQHAGSTEPAPRPAELKDEIPPAELDAVLAASYRGAGLMEQFEYAKASKEFREVRRRAPGWIPGSINLAIALLNMSGEEAEASKSAGGEAPKGNFDEALELLREVLDRSPDNPHAHFCTGIILQQQGLLPEAYKHFSRVTQIDPLDAAAWYWAASTLTDPANPQASVSPALAKEQAALYQKALDLDPYLTQAIYKLSVVSRMAGDPNRQKALLELWNKINPDRPQPVPGPGNSAAKVYGEMGKYATVTGLPRPRGKDQAAPLPPRFDPARPLVVTLAAGDRWAKPEDFRGPAAVIGRARARFGAAVAAFDADGDGKADLYLAASVVGPKGLRDALLLNRGEAGFEDVTARFGLPMDRASLGVAAADFDADRRVDLFLTGVGKNALLRNRDGSGFEDLGEALKPAGPPAVALQARWLDLDQDGDLDLFLVNHCAAELADKAFVPGQPPPPGIACTAYRNDGQPEAVPGSPQPAWAPMATAWDKGRVKSGLSVVLTPWPDAAAPSAGPAAYTGVAALDVDADRDLDLILAADGAPPVAMLNDRLGRFHAAQVELPSSLEGTSGLLVADLDQDGMSDLVAASASGAVQALRNATERKTEAETKLRFEAFAANARSWNAAAAADLDLDGLPDVVGLEPSSGKAPGRTPSWARNEGTRLARVDWPVAAETPGAAGLAIADLAGDPLPDLLLARDGEPPALALNRGNGHHWLSLELAGHWRVKPELMRTNSHGLGTRVLVEGQDTHVAHEHTTPETGLAQSIGPVVLGLGKRDAAELLHLRWPDGVMQCELNVAADQKRAIGENNRKTGSCPVLFTWDGSKFACLGDFLGGGGLGYLVAPGVYGQPDRDEAVAIGPSQLREEQGAYRLSITEPMDEIAYLDHVRLDVVDSPPGVTSTPDERFAPTGNRPTGELIAWRRAVEPEHATDLAGRDVAEALRHFDRVTVDSFRKLEGWTGYAEEHGIVLDFGDRLSGFGPSDPLVLCLAGWVEYPYSQTNYAAATAGVSLRPPVIERRRGDGSWEVIEPDAGYPAGLPRLTTLDLTGKLTGPSCVLRIRTNMECYYDQAFIAVRDRRAEGSLRVSTREVARAELGHRGYSREVSPDGRLPLLYDYRYVDPAPLARLSGKLTRFGDVVPLLKADDDILCVIGPGDEARLEFSAEGLPPLEPGWTRSFVLRSFGYCKDADPSTALSDTVGPLPWKGMPPFPFGGGASRPADPAYEAYLRDYQTRPAGGGAGR</sequence>
<dbReference type="Gene3D" id="2.130.10.130">
    <property type="entry name" value="Integrin alpha, N-terminal"/>
    <property type="match status" value="2"/>
</dbReference>
<protein>
    <submittedName>
        <fullName evidence="5">FG-GAP repeat protein</fullName>
    </submittedName>
</protein>
<dbReference type="Pfam" id="PF07593">
    <property type="entry name" value="UnbV_ASPIC"/>
    <property type="match status" value="1"/>
</dbReference>
<dbReference type="InterPro" id="IPR013517">
    <property type="entry name" value="FG-GAP"/>
</dbReference>
<dbReference type="Pfam" id="PF14559">
    <property type="entry name" value="TPR_19"/>
    <property type="match status" value="1"/>
</dbReference>
<dbReference type="EMBL" id="CP042997">
    <property type="protein sequence ID" value="QEH32798.1"/>
    <property type="molecule type" value="Genomic_DNA"/>
</dbReference>
<evidence type="ECO:0000256" key="2">
    <source>
        <dbReference type="PROSITE-ProRule" id="PRU00339"/>
    </source>
</evidence>
<dbReference type="SUPFAM" id="SSF48452">
    <property type="entry name" value="TPR-like"/>
    <property type="match status" value="1"/>
</dbReference>
<feature type="domain" description="ASPIC/UnbV" evidence="4">
    <location>
        <begin position="770"/>
        <end position="834"/>
    </location>
</feature>
<dbReference type="PANTHER" id="PTHR16026">
    <property type="entry name" value="CARTILAGE ACIDIC PROTEIN 1"/>
    <property type="match status" value="1"/>
</dbReference>
<dbReference type="InterPro" id="IPR028994">
    <property type="entry name" value="Integrin_alpha_N"/>
</dbReference>
<evidence type="ECO:0000313" key="5">
    <source>
        <dbReference type="EMBL" id="QEH32798.1"/>
    </source>
</evidence>
<dbReference type="Pfam" id="PF13517">
    <property type="entry name" value="FG-GAP_3"/>
    <property type="match status" value="2"/>
</dbReference>
<dbReference type="PANTHER" id="PTHR16026:SF0">
    <property type="entry name" value="CARTILAGE ACIDIC PROTEIN 1"/>
    <property type="match status" value="1"/>
</dbReference>
<feature type="repeat" description="TPR" evidence="2">
    <location>
        <begin position="156"/>
        <end position="189"/>
    </location>
</feature>
<keyword evidence="2" id="KW-0802">TPR repeat</keyword>
<evidence type="ECO:0000256" key="3">
    <source>
        <dbReference type="SAM" id="MobiDB-lite"/>
    </source>
</evidence>
<proteinExistence type="predicted"/>
<dbReference type="InterPro" id="IPR027039">
    <property type="entry name" value="Crtac1"/>
</dbReference>
<feature type="region of interest" description="Disordered" evidence="3">
    <location>
        <begin position="29"/>
        <end position="59"/>
    </location>
</feature>
<evidence type="ECO:0000259" key="4">
    <source>
        <dbReference type="Pfam" id="PF07593"/>
    </source>
</evidence>
<keyword evidence="6" id="KW-1185">Reference proteome</keyword>
<dbReference type="Gene3D" id="1.25.40.10">
    <property type="entry name" value="Tetratricopeptide repeat domain"/>
    <property type="match status" value="1"/>
</dbReference>
<dbReference type="InterPro" id="IPR011519">
    <property type="entry name" value="UnbV_ASPIC"/>
</dbReference>
<reference evidence="5 6" key="1">
    <citation type="submission" date="2019-08" db="EMBL/GenBank/DDBJ databases">
        <title>Deep-cultivation of Planctomycetes and their phenomic and genomic characterization uncovers novel biology.</title>
        <authorList>
            <person name="Wiegand S."/>
            <person name="Jogler M."/>
            <person name="Boedeker C."/>
            <person name="Pinto D."/>
            <person name="Vollmers J."/>
            <person name="Rivas-Marin E."/>
            <person name="Kohn T."/>
            <person name="Peeters S.H."/>
            <person name="Heuer A."/>
            <person name="Rast P."/>
            <person name="Oberbeckmann S."/>
            <person name="Bunk B."/>
            <person name="Jeske O."/>
            <person name="Meyerdierks A."/>
            <person name="Storesund J.E."/>
            <person name="Kallscheuer N."/>
            <person name="Luecker S."/>
            <person name="Lage O.M."/>
            <person name="Pohl T."/>
            <person name="Merkel B.J."/>
            <person name="Hornburger P."/>
            <person name="Mueller R.-W."/>
            <person name="Bruemmer F."/>
            <person name="Labrenz M."/>
            <person name="Spormann A.M."/>
            <person name="Op den Camp H."/>
            <person name="Overmann J."/>
            <person name="Amann R."/>
            <person name="Jetten M.S.M."/>
            <person name="Mascher T."/>
            <person name="Medema M.H."/>
            <person name="Devos D.P."/>
            <person name="Kaster A.-K."/>
            <person name="Ovreas L."/>
            <person name="Rohde M."/>
            <person name="Galperin M.Y."/>
            <person name="Jogler C."/>
        </authorList>
    </citation>
    <scope>NUCLEOTIDE SEQUENCE [LARGE SCALE GENOMIC DNA]</scope>
    <source>
        <strain evidence="5 6">OJF2</strain>
    </source>
</reference>
<dbReference type="AlphaFoldDB" id="A0A5B9VX03"/>
<name>A0A5B9VX03_9BACT</name>
<gene>
    <name evidence="5" type="ORF">OJF2_12820</name>
</gene>
<keyword evidence="1" id="KW-0732">Signal</keyword>
<dbReference type="PROSITE" id="PS51257">
    <property type="entry name" value="PROKAR_LIPOPROTEIN"/>
    <property type="match status" value="1"/>
</dbReference>
<dbReference type="InterPro" id="IPR011990">
    <property type="entry name" value="TPR-like_helical_dom_sf"/>
</dbReference>
<dbReference type="PROSITE" id="PS50005">
    <property type="entry name" value="TPR"/>
    <property type="match status" value="1"/>
</dbReference>
<organism evidence="5 6">
    <name type="scientific">Aquisphaera giovannonii</name>
    <dbReference type="NCBI Taxonomy" id="406548"/>
    <lineage>
        <taxon>Bacteria</taxon>
        <taxon>Pseudomonadati</taxon>
        <taxon>Planctomycetota</taxon>
        <taxon>Planctomycetia</taxon>
        <taxon>Isosphaerales</taxon>
        <taxon>Isosphaeraceae</taxon>
        <taxon>Aquisphaera</taxon>
    </lineage>
</organism>
<dbReference type="InterPro" id="IPR019734">
    <property type="entry name" value="TPR_rpt"/>
</dbReference>
<feature type="compositionally biased region" description="Low complexity" evidence="3">
    <location>
        <begin position="36"/>
        <end position="45"/>
    </location>
</feature>
<dbReference type="KEGG" id="agv:OJF2_12820"/>
<dbReference type="Proteomes" id="UP000324233">
    <property type="component" value="Chromosome"/>
</dbReference>
<accession>A0A5B9VX03</accession>